<evidence type="ECO:0000313" key="3">
    <source>
        <dbReference type="RefSeq" id="XP_032151668.1"/>
    </source>
</evidence>
<dbReference type="GeneID" id="116563198"/>
<name>A0A6J3JAZ9_SAPAP</name>
<evidence type="ECO:0000313" key="2">
    <source>
        <dbReference type="Proteomes" id="UP000504640"/>
    </source>
</evidence>
<protein>
    <submittedName>
        <fullName evidence="3">Single-pass membrane and coiled-coil domain-containing protein 4 isoform X1</fullName>
    </submittedName>
</protein>
<organism evidence="2 3">
    <name type="scientific">Sapajus apella</name>
    <name type="common">Brown-capped capuchin</name>
    <name type="synonym">Cebus apella</name>
    <dbReference type="NCBI Taxonomy" id="9515"/>
    <lineage>
        <taxon>Eukaryota</taxon>
        <taxon>Metazoa</taxon>
        <taxon>Chordata</taxon>
        <taxon>Craniata</taxon>
        <taxon>Vertebrata</taxon>
        <taxon>Euteleostomi</taxon>
        <taxon>Mammalia</taxon>
        <taxon>Eutheria</taxon>
        <taxon>Euarchontoglires</taxon>
        <taxon>Primates</taxon>
        <taxon>Haplorrhini</taxon>
        <taxon>Platyrrhini</taxon>
        <taxon>Cebidae</taxon>
        <taxon>Cebinae</taxon>
        <taxon>Sapajus</taxon>
    </lineage>
</organism>
<dbReference type="RefSeq" id="XP_032151668.1">
    <property type="nucleotide sequence ID" value="XM_032295777.1"/>
</dbReference>
<evidence type="ECO:0000256" key="1">
    <source>
        <dbReference type="SAM" id="MobiDB-lite"/>
    </source>
</evidence>
<dbReference type="CTD" id="56935"/>
<feature type="region of interest" description="Disordered" evidence="1">
    <location>
        <begin position="63"/>
        <end position="85"/>
    </location>
</feature>
<accession>A0A6J3JAZ9</accession>
<keyword evidence="2" id="KW-1185">Reference proteome</keyword>
<dbReference type="Proteomes" id="UP000504640">
    <property type="component" value="Unplaced"/>
</dbReference>
<feature type="compositionally biased region" description="Polar residues" evidence="1">
    <location>
        <begin position="63"/>
        <end position="78"/>
    </location>
</feature>
<proteinExistence type="predicted"/>
<dbReference type="AlphaFoldDB" id="A0A6J3JAZ9"/>
<gene>
    <name evidence="3" type="primary">SMCO4</name>
</gene>
<reference evidence="3" key="1">
    <citation type="submission" date="2025-08" db="UniProtKB">
        <authorList>
            <consortium name="RefSeq"/>
        </authorList>
    </citation>
    <scope>IDENTIFICATION</scope>
    <source>
        <tissue evidence="3">Blood</tissue>
    </source>
</reference>
<sequence length="85" mass="9366">MFRITQVTCTGDQFAEIIQATILEVEEKSSRCLLSTCYIKGIMPAQENIITSKAHLQSLRSGDVRGSSQLGSSCQSALLSRRFQP</sequence>